<keyword evidence="2" id="KW-0808">Transferase</keyword>
<evidence type="ECO:0000259" key="1">
    <source>
        <dbReference type="Pfam" id="PF00535"/>
    </source>
</evidence>
<keyword evidence="3" id="KW-1185">Reference proteome</keyword>
<sequence precursor="true">MTAARWFRTLTRGFVLTKLAVLAVNALVFPRLRRGRPGSGARVSLLVPARNEVHNLPRTLPGLLAQGAHEVLVLDDGSTDGTADVARTLGARVLPGAALPDGWCGKPWACQQLAQAATGDVLVFTDADVTWAPGALHAVLHELECSGAHLLSVYPRQDARTLGERLLVPLVDDVLLGLLPAPLLRWPVASMGAANGQVMVFRAGAYRRLGGHALVRAEVLEDVRFGTRVKARGGRLALALGGGLIHVRMYGGYREATRGFAKGLVAAHGGSRALAAASWAWHVAVYTLPWVTGRPALGALTLLERVAANAVAGRTRPADLAEALLMPVTPLAALPVYLRALLGRTAWKGRTYPRRRAP</sequence>
<dbReference type="Pfam" id="PF00535">
    <property type="entry name" value="Glycos_transf_2"/>
    <property type="match status" value="1"/>
</dbReference>
<name>E8U4M6_DEIML</name>
<reference evidence="2 3" key="1">
    <citation type="journal article" date="2011" name="Stand. Genomic Sci.">
        <title>Complete genome sequence of Deinococcus maricopensis type strain (LB-34).</title>
        <authorList>
            <person name="Pukall R."/>
            <person name="Zeytun A."/>
            <person name="Lucas S."/>
            <person name="Lapidus A."/>
            <person name="Hammon N."/>
            <person name="Deshpande S."/>
            <person name="Nolan M."/>
            <person name="Cheng J.F."/>
            <person name="Pitluck S."/>
            <person name="Liolios K."/>
            <person name="Pagani I."/>
            <person name="Mikhailova N."/>
            <person name="Ivanova N."/>
            <person name="Mavromatis K."/>
            <person name="Pati A."/>
            <person name="Tapia R."/>
            <person name="Han C."/>
            <person name="Goodwin L."/>
            <person name="Chen A."/>
            <person name="Palaniappan K."/>
            <person name="Land M."/>
            <person name="Hauser L."/>
            <person name="Chang Y.J."/>
            <person name="Jeffries C.D."/>
            <person name="Brambilla E.M."/>
            <person name="Rohde M."/>
            <person name="Goker M."/>
            <person name="Detter J.C."/>
            <person name="Woyke T."/>
            <person name="Bristow J."/>
            <person name="Eisen J.A."/>
            <person name="Markowitz V."/>
            <person name="Hugenholtz P."/>
            <person name="Kyrpides N.C."/>
            <person name="Klenk H.P."/>
        </authorList>
    </citation>
    <scope>NUCLEOTIDE SEQUENCE [LARGE SCALE GENOMIC DNA]</scope>
    <source>
        <strain evidence="3">DSM 21211 / LMG 22137 / NRRL B-23946 / LB-34</strain>
    </source>
</reference>
<dbReference type="PANTHER" id="PTHR43646">
    <property type="entry name" value="GLYCOSYLTRANSFERASE"/>
    <property type="match status" value="1"/>
</dbReference>
<reference evidence="3" key="2">
    <citation type="submission" date="2011-01" db="EMBL/GenBank/DDBJ databases">
        <title>The complete genome of Deinococcus maricopensis DSM 21211.</title>
        <authorList>
            <consortium name="US DOE Joint Genome Institute (JGI-PGF)"/>
            <person name="Lucas S."/>
            <person name="Copeland A."/>
            <person name="Lapidus A."/>
            <person name="Goodwin L."/>
            <person name="Pitluck S."/>
            <person name="Kyrpides N."/>
            <person name="Mavromatis K."/>
            <person name="Pagani I."/>
            <person name="Ivanova N."/>
            <person name="Ovchinnikova G."/>
            <person name="Zeytun A."/>
            <person name="Detter J.C."/>
            <person name="Han C."/>
            <person name="Land M."/>
            <person name="Hauser L."/>
            <person name="Markowitz V."/>
            <person name="Cheng J.-F."/>
            <person name="Hugenholtz P."/>
            <person name="Woyke T."/>
            <person name="Wu D."/>
            <person name="Pukall R."/>
            <person name="Gehrich-Schroeter G."/>
            <person name="Brambilla E."/>
            <person name="Klenk H.-P."/>
            <person name="Eisen J.A."/>
        </authorList>
    </citation>
    <scope>NUCLEOTIDE SEQUENCE [LARGE SCALE GENOMIC DNA]</scope>
    <source>
        <strain evidence="3">DSM 21211 / LMG 22137 / NRRL B-23946 / LB-34</strain>
    </source>
</reference>
<dbReference type="InterPro" id="IPR029044">
    <property type="entry name" value="Nucleotide-diphossugar_trans"/>
</dbReference>
<dbReference type="EMBL" id="CP002454">
    <property type="protein sequence ID" value="ADV68891.1"/>
    <property type="molecule type" value="Genomic_DNA"/>
</dbReference>
<dbReference type="Gene3D" id="3.90.550.10">
    <property type="entry name" value="Spore Coat Polysaccharide Biosynthesis Protein SpsA, Chain A"/>
    <property type="match status" value="1"/>
</dbReference>
<dbReference type="AlphaFoldDB" id="E8U4M6"/>
<dbReference type="STRING" id="709986.Deima_3264"/>
<dbReference type="Proteomes" id="UP000008635">
    <property type="component" value="Chromosome"/>
</dbReference>
<evidence type="ECO:0000313" key="2">
    <source>
        <dbReference type="EMBL" id="ADV68891.1"/>
    </source>
</evidence>
<dbReference type="eggNOG" id="COG1215">
    <property type="taxonomic scope" value="Bacteria"/>
</dbReference>
<gene>
    <name evidence="2" type="ordered locus">Deima_3264</name>
</gene>
<evidence type="ECO:0000313" key="3">
    <source>
        <dbReference type="Proteomes" id="UP000008635"/>
    </source>
</evidence>
<dbReference type="InterPro" id="IPR001173">
    <property type="entry name" value="Glyco_trans_2-like"/>
</dbReference>
<dbReference type="HOGENOM" id="CLU_038143_0_0_0"/>
<protein>
    <submittedName>
        <fullName evidence="2">Glycosyl transferase family 2</fullName>
    </submittedName>
</protein>
<dbReference type="OrthoDB" id="9800276at2"/>
<proteinExistence type="predicted"/>
<accession>E8U4M6</accession>
<organism evidence="2 3">
    <name type="scientific">Deinococcus maricopensis (strain DSM 21211 / LMG 22137 / NRRL B-23946 / LB-34)</name>
    <dbReference type="NCBI Taxonomy" id="709986"/>
    <lineage>
        <taxon>Bacteria</taxon>
        <taxon>Thermotogati</taxon>
        <taxon>Deinococcota</taxon>
        <taxon>Deinococci</taxon>
        <taxon>Deinococcales</taxon>
        <taxon>Deinococcaceae</taxon>
        <taxon>Deinococcus</taxon>
    </lineage>
</organism>
<feature type="domain" description="Glycosyltransferase 2-like" evidence="1">
    <location>
        <begin position="44"/>
        <end position="150"/>
    </location>
</feature>
<dbReference type="KEGG" id="dmr:Deima_3264"/>
<dbReference type="SUPFAM" id="SSF53448">
    <property type="entry name" value="Nucleotide-diphospho-sugar transferases"/>
    <property type="match status" value="1"/>
</dbReference>
<dbReference type="PANTHER" id="PTHR43646:SF3">
    <property type="entry name" value="SLR1566 PROTEIN"/>
    <property type="match status" value="1"/>
</dbReference>
<dbReference type="GO" id="GO:0016740">
    <property type="term" value="F:transferase activity"/>
    <property type="evidence" value="ECO:0007669"/>
    <property type="project" value="UniProtKB-KW"/>
</dbReference>
<dbReference type="RefSeq" id="WP_013558394.1">
    <property type="nucleotide sequence ID" value="NC_014958.1"/>
</dbReference>
<dbReference type="CDD" id="cd00761">
    <property type="entry name" value="Glyco_tranf_GTA_type"/>
    <property type="match status" value="1"/>
</dbReference>